<keyword evidence="12 14" id="KW-0141">cGMP biosynthesis</keyword>
<feature type="compositionally biased region" description="Polar residues" evidence="15">
    <location>
        <begin position="1157"/>
        <end position="1169"/>
    </location>
</feature>
<evidence type="ECO:0000256" key="2">
    <source>
        <dbReference type="ARBA" id="ARBA00004479"/>
    </source>
</evidence>
<comment type="catalytic activity">
    <reaction evidence="14">
        <text>GTP = 3',5'-cyclic GMP + diphosphate</text>
        <dbReference type="Rhea" id="RHEA:13665"/>
        <dbReference type="ChEBI" id="CHEBI:33019"/>
        <dbReference type="ChEBI" id="CHEBI:37565"/>
        <dbReference type="ChEBI" id="CHEBI:57746"/>
        <dbReference type="EC" id="4.6.1.2"/>
    </reaction>
</comment>
<dbReference type="CDD" id="cd07302">
    <property type="entry name" value="CHD"/>
    <property type="match status" value="1"/>
</dbReference>
<dbReference type="SMART" id="SM00044">
    <property type="entry name" value="CYCc"/>
    <property type="match status" value="1"/>
</dbReference>
<dbReference type="PANTHER" id="PTHR11920:SF501">
    <property type="entry name" value="GUANYLATE CYCLASE 32E"/>
    <property type="match status" value="1"/>
</dbReference>
<evidence type="ECO:0000256" key="13">
    <source>
        <dbReference type="RuleBase" id="RU000405"/>
    </source>
</evidence>
<evidence type="ECO:0000256" key="7">
    <source>
        <dbReference type="ARBA" id="ARBA00022741"/>
    </source>
</evidence>
<accession>A0A9W3A777</accession>
<evidence type="ECO:0000256" key="15">
    <source>
        <dbReference type="SAM" id="MobiDB-lite"/>
    </source>
</evidence>
<dbReference type="InterPro" id="IPR001054">
    <property type="entry name" value="A/G_cyclase"/>
</dbReference>
<evidence type="ECO:0000256" key="8">
    <source>
        <dbReference type="ARBA" id="ARBA00022989"/>
    </source>
</evidence>
<dbReference type="Pfam" id="PF07701">
    <property type="entry name" value="HNOBA"/>
    <property type="match status" value="1"/>
</dbReference>
<dbReference type="GO" id="GO:0004672">
    <property type="term" value="F:protein kinase activity"/>
    <property type="evidence" value="ECO:0007669"/>
    <property type="project" value="InterPro"/>
</dbReference>
<evidence type="ECO:0000313" key="20">
    <source>
        <dbReference type="Proteomes" id="UP001165740"/>
    </source>
</evidence>
<feature type="signal peptide" evidence="17">
    <location>
        <begin position="1"/>
        <end position="26"/>
    </location>
</feature>
<feature type="domain" description="Protein kinase" evidence="18">
    <location>
        <begin position="536"/>
        <end position="907"/>
    </location>
</feature>
<dbReference type="InterPro" id="IPR001245">
    <property type="entry name" value="Ser-Thr/Tyr_kinase_cat_dom"/>
</dbReference>
<dbReference type="GO" id="GO:0005524">
    <property type="term" value="F:ATP binding"/>
    <property type="evidence" value="ECO:0007669"/>
    <property type="project" value="InterPro"/>
</dbReference>
<dbReference type="SUPFAM" id="SSF56112">
    <property type="entry name" value="Protein kinase-like (PK-like)"/>
    <property type="match status" value="1"/>
</dbReference>
<evidence type="ECO:0000256" key="5">
    <source>
        <dbReference type="ARBA" id="ARBA00022692"/>
    </source>
</evidence>
<dbReference type="PROSITE" id="PS50125">
    <property type="entry name" value="GUANYLATE_CYCLASE_2"/>
    <property type="match status" value="1"/>
</dbReference>
<dbReference type="SUPFAM" id="SSF53822">
    <property type="entry name" value="Periplasmic binding protein-like I"/>
    <property type="match status" value="1"/>
</dbReference>
<keyword evidence="11 13" id="KW-0456">Lyase</keyword>
<dbReference type="RefSeq" id="XP_055883030.1">
    <property type="nucleotide sequence ID" value="XM_056027055.1"/>
</dbReference>
<dbReference type="InterPro" id="IPR001828">
    <property type="entry name" value="ANF_lig-bd_rcpt"/>
</dbReference>
<dbReference type="OMA" id="ISYGCEE"/>
<evidence type="ECO:0000256" key="3">
    <source>
        <dbReference type="ARBA" id="ARBA00012202"/>
    </source>
</evidence>
<name>A0A9W3A777_BIOGL</name>
<dbReference type="EC" id="4.6.1.2" evidence="3 14"/>
<proteinExistence type="inferred from homology"/>
<sequence>MWRVVMFNLALFLVFVLTCFKTLARAQNKTFHIGVMVPLTGSNVFGQEIVASAYLAVQKVNSDPQLKFLQDNGYNFSLTIKDTGCDVGLALMDVVDLYKGTPPVDSIIGPYCDEVCETTGLLIGRFALPMISYGCEESSMLDKQKYPTFLRTSVSFKSMAGFLQDVMSHFGWTHIVFVTFNSRVWLETEAEILAELSDSALVTQTLNIDSSDWQNLTSQLQKVGANQYIFLLLMDGSDVLQLMKAANELKLMDGEHVFVSVDYSNLGKRVRNALSDVYVTGLMDITLDTTPESQVYKQFVQQIIINSTVAGSSDGCYHYELATQPGLLHDGILHYANAVNRCFLDGSDPREGDRIVSHLYDATVEGVTGKVHIQFDGSREGHFMVSNLQNGCYVPVARSTDNCTQETNGLNNVKCLVTQLSGINTKSRAFVYLNNTIIWPGGSNSTPIGRPSCGWDNSYCQESSPVVLASLSTIGAVLLVSILCGLIIWRVRLNRLESSLSWVIHIDDLRLKEKGLARSTTYLDNTNSSNMSGSSGSLASIFTESSYGQVFAEQYIYKNEEVASKKVILKGKQSFIITKEISKDVNHVIELTHANICKFYGICVDAGSEMSIWEYCRKGSLQDVIHNDKKYLDDMPFKISFMNDICKGLRYLHHSHLGRHGRLKASNVLVDNRWTCKLTHVMIPSLASVEVTDGDFTNHEGHLSTAPEVLRNPDLAIPGTKAADVYSFGIILLEIFTVSEVHESFNAAFAQEQAVEKYKTIVKKRHNHHSQHSHHPMGHHHHHHSSFLHHSHHGHHHSHHSHGSSVHHHGGLGGHHKRSSQYMSIGFFASHSEATDSKLNMDETIDAKEIIERLKKGGNFPFRPLIPEYVDRKTRNMITACWHELADVRPSIDHIASLVRNISQQFSGKNKSLMEQMLDKVTREADMQAQELQEEKNKSDLLLYQMLPATVADCLKRQIEVKPETFQSATVYFSDIQGFTELSSVSEPIEIVNFLNDVYYKFDNILDKYNVYKVETIGDAYVVCSGVPVRVEKHATEIGKMALHILMSSAELKVHHRPAHTFHMRIGLHSGPVAAGVVGRTMPRYCLFGDTVNTASRMESTGVPGKIQISEQCKSLLDADGGFYYEPRTPFHVKGKGVLQTYFLKGKEGFTPDDNGYQDNRSNEKAQAQNEEKIVKNGLSEQTFEVETSPSRVNKESESTKISIISSNMDDGMPGIHIA</sequence>
<dbReference type="GO" id="GO:0001653">
    <property type="term" value="F:peptide receptor activity"/>
    <property type="evidence" value="ECO:0007669"/>
    <property type="project" value="TreeGrafter"/>
</dbReference>
<protein>
    <recommendedName>
        <fullName evidence="3 14">Guanylate cyclase</fullName>
        <ecNumber evidence="3 14">4.6.1.2</ecNumber>
    </recommendedName>
</protein>
<dbReference type="Pfam" id="PF01094">
    <property type="entry name" value="ANF_receptor"/>
    <property type="match status" value="1"/>
</dbReference>
<dbReference type="GeneID" id="106050882"/>
<keyword evidence="8 16" id="KW-1133">Transmembrane helix</keyword>
<dbReference type="CDD" id="cd06352">
    <property type="entry name" value="PBP1_NPR_GC-like"/>
    <property type="match status" value="1"/>
</dbReference>
<reference evidence="21" key="1">
    <citation type="submission" date="2025-08" db="UniProtKB">
        <authorList>
            <consortium name="RefSeq"/>
        </authorList>
    </citation>
    <scope>IDENTIFICATION</scope>
</reference>
<evidence type="ECO:0000256" key="14">
    <source>
        <dbReference type="RuleBase" id="RU003431"/>
    </source>
</evidence>
<evidence type="ECO:0000256" key="16">
    <source>
        <dbReference type="SAM" id="Phobius"/>
    </source>
</evidence>
<dbReference type="AlphaFoldDB" id="A0A9W3A777"/>
<evidence type="ECO:0000313" key="21">
    <source>
        <dbReference type="RefSeq" id="XP_055883030.1"/>
    </source>
</evidence>
<dbReference type="Gene3D" id="3.30.70.1230">
    <property type="entry name" value="Nucleotide cyclase"/>
    <property type="match status" value="1"/>
</dbReference>
<comment type="similarity">
    <text evidence="13">Belongs to the adenylyl cyclase class-4/guanylyl cyclase family.</text>
</comment>
<dbReference type="Gene3D" id="1.10.510.10">
    <property type="entry name" value="Transferase(Phosphotransferase) domain 1"/>
    <property type="match status" value="1"/>
</dbReference>
<feature type="transmembrane region" description="Helical" evidence="16">
    <location>
        <begin position="466"/>
        <end position="489"/>
    </location>
</feature>
<dbReference type="PROSITE" id="PS00452">
    <property type="entry name" value="GUANYLATE_CYCLASE_1"/>
    <property type="match status" value="1"/>
</dbReference>
<comment type="subcellular location">
    <subcellularLocation>
        <location evidence="1">Cell membrane</location>
    </subcellularLocation>
    <subcellularLocation>
        <location evidence="2">Membrane</location>
        <topology evidence="2">Single-pass type I membrane protein</topology>
    </subcellularLocation>
</comment>
<dbReference type="InterPro" id="IPR029787">
    <property type="entry name" value="Nucleotide_cyclase"/>
</dbReference>
<dbReference type="InterPro" id="IPR050401">
    <property type="entry name" value="Cyclic_nucleotide_synthase"/>
</dbReference>
<dbReference type="SUPFAM" id="SSF55073">
    <property type="entry name" value="Nucleotide cyclase"/>
    <property type="match status" value="1"/>
</dbReference>
<dbReference type="InterPro" id="IPR018297">
    <property type="entry name" value="A/G_cyclase_CS"/>
</dbReference>
<evidence type="ECO:0000256" key="4">
    <source>
        <dbReference type="ARBA" id="ARBA00022475"/>
    </source>
</evidence>
<keyword evidence="6 17" id="KW-0732">Signal</keyword>
<dbReference type="PROSITE" id="PS50011">
    <property type="entry name" value="PROTEIN_KINASE_DOM"/>
    <property type="match status" value="1"/>
</dbReference>
<dbReference type="GO" id="GO:0007168">
    <property type="term" value="P:receptor guanylyl cyclase signaling pathway"/>
    <property type="evidence" value="ECO:0007669"/>
    <property type="project" value="TreeGrafter"/>
</dbReference>
<keyword evidence="7" id="KW-0547">Nucleotide-binding</keyword>
<evidence type="ECO:0000256" key="1">
    <source>
        <dbReference type="ARBA" id="ARBA00004236"/>
    </source>
</evidence>
<dbReference type="Gene3D" id="3.40.50.2300">
    <property type="match status" value="2"/>
</dbReference>
<evidence type="ECO:0000256" key="6">
    <source>
        <dbReference type="ARBA" id="ARBA00022729"/>
    </source>
</evidence>
<feature type="region of interest" description="Disordered" evidence="15">
    <location>
        <begin position="764"/>
        <end position="817"/>
    </location>
</feature>
<evidence type="ECO:0000256" key="10">
    <source>
        <dbReference type="ARBA" id="ARBA00023180"/>
    </source>
</evidence>
<evidence type="ECO:0000259" key="19">
    <source>
        <dbReference type="PROSITE" id="PS50125"/>
    </source>
</evidence>
<feature type="region of interest" description="Disordered" evidence="15">
    <location>
        <begin position="1150"/>
        <end position="1169"/>
    </location>
</feature>
<dbReference type="GO" id="GO:0004383">
    <property type="term" value="F:guanylate cyclase activity"/>
    <property type="evidence" value="ECO:0007669"/>
    <property type="project" value="UniProtKB-EC"/>
</dbReference>
<dbReference type="PANTHER" id="PTHR11920">
    <property type="entry name" value="GUANYLYL CYCLASE"/>
    <property type="match status" value="1"/>
</dbReference>
<gene>
    <name evidence="21" type="primary">LOC106050882</name>
</gene>
<dbReference type="InterPro" id="IPR000719">
    <property type="entry name" value="Prot_kinase_dom"/>
</dbReference>
<dbReference type="Proteomes" id="UP001165740">
    <property type="component" value="Chromosome 4"/>
</dbReference>
<keyword evidence="4" id="KW-1003">Cell membrane</keyword>
<dbReference type="Gene3D" id="6.10.250.780">
    <property type="match status" value="1"/>
</dbReference>
<dbReference type="GO" id="GO:0005886">
    <property type="term" value="C:plasma membrane"/>
    <property type="evidence" value="ECO:0007669"/>
    <property type="project" value="UniProtKB-SubCell"/>
</dbReference>
<dbReference type="OrthoDB" id="60033at2759"/>
<dbReference type="GO" id="GO:0004016">
    <property type="term" value="F:adenylate cyclase activity"/>
    <property type="evidence" value="ECO:0007669"/>
    <property type="project" value="TreeGrafter"/>
</dbReference>
<dbReference type="InterPro" id="IPR028082">
    <property type="entry name" value="Peripla_BP_I"/>
</dbReference>
<feature type="chain" id="PRO_5040821745" description="Guanylate cyclase" evidence="17">
    <location>
        <begin position="27"/>
        <end position="1219"/>
    </location>
</feature>
<dbReference type="FunFam" id="3.30.70.1230:FF:000050">
    <property type="entry name" value="Guanylate cyclase"/>
    <property type="match status" value="1"/>
</dbReference>
<dbReference type="Pfam" id="PF00211">
    <property type="entry name" value="Guanylate_cyc"/>
    <property type="match status" value="1"/>
</dbReference>
<evidence type="ECO:0000256" key="9">
    <source>
        <dbReference type="ARBA" id="ARBA00023136"/>
    </source>
</evidence>
<keyword evidence="9 16" id="KW-0472">Membrane</keyword>
<dbReference type="InterPro" id="IPR011009">
    <property type="entry name" value="Kinase-like_dom_sf"/>
</dbReference>
<keyword evidence="20" id="KW-1185">Reference proteome</keyword>
<evidence type="ECO:0000256" key="11">
    <source>
        <dbReference type="ARBA" id="ARBA00023239"/>
    </source>
</evidence>
<evidence type="ECO:0000256" key="17">
    <source>
        <dbReference type="SAM" id="SignalP"/>
    </source>
</evidence>
<dbReference type="InterPro" id="IPR011645">
    <property type="entry name" value="HNOB_dom_associated"/>
</dbReference>
<keyword evidence="10" id="KW-0325">Glycoprotein</keyword>
<keyword evidence="5 16" id="KW-0812">Transmembrane</keyword>
<feature type="domain" description="Guanylate cyclase" evidence="19">
    <location>
        <begin position="970"/>
        <end position="1099"/>
    </location>
</feature>
<dbReference type="GO" id="GO:0035556">
    <property type="term" value="P:intracellular signal transduction"/>
    <property type="evidence" value="ECO:0007669"/>
    <property type="project" value="InterPro"/>
</dbReference>
<evidence type="ECO:0000256" key="12">
    <source>
        <dbReference type="ARBA" id="ARBA00023293"/>
    </source>
</evidence>
<evidence type="ECO:0000259" key="18">
    <source>
        <dbReference type="PROSITE" id="PS50011"/>
    </source>
</evidence>
<organism evidence="20 21">
    <name type="scientific">Biomphalaria glabrata</name>
    <name type="common">Bloodfluke planorb</name>
    <name type="synonym">Freshwater snail</name>
    <dbReference type="NCBI Taxonomy" id="6526"/>
    <lineage>
        <taxon>Eukaryota</taxon>
        <taxon>Metazoa</taxon>
        <taxon>Spiralia</taxon>
        <taxon>Lophotrochozoa</taxon>
        <taxon>Mollusca</taxon>
        <taxon>Gastropoda</taxon>
        <taxon>Heterobranchia</taxon>
        <taxon>Euthyneura</taxon>
        <taxon>Panpulmonata</taxon>
        <taxon>Hygrophila</taxon>
        <taxon>Lymnaeoidea</taxon>
        <taxon>Planorbidae</taxon>
        <taxon>Biomphalaria</taxon>
    </lineage>
</organism>
<dbReference type="Pfam" id="PF07714">
    <property type="entry name" value="PK_Tyr_Ser-Thr"/>
    <property type="match status" value="1"/>
</dbReference>